<sequence>MPSISFLKKKHTRDSGGSSKQSIRDDSTLNPADDSSDLTGQGPPSATNPGSLPPTKPDVGQEKEEPRQRKIQSQLDDIEEWSLEWYLDTSPTPRRESQWNGDAAVNP</sequence>
<evidence type="ECO:0000256" key="1">
    <source>
        <dbReference type="SAM" id="MobiDB-lite"/>
    </source>
</evidence>
<evidence type="ECO:0000313" key="2">
    <source>
        <dbReference type="EMBL" id="ROW16439.1"/>
    </source>
</evidence>
<keyword evidence="3" id="KW-1185">Reference proteome</keyword>
<feature type="region of interest" description="Disordered" evidence="1">
    <location>
        <begin position="1"/>
        <end position="76"/>
    </location>
</feature>
<name>A0A423XK96_9PEZI</name>
<evidence type="ECO:0000313" key="3">
    <source>
        <dbReference type="Proteomes" id="UP000285146"/>
    </source>
</evidence>
<reference evidence="2 3" key="1">
    <citation type="submission" date="2015-09" db="EMBL/GenBank/DDBJ databases">
        <title>Host preference determinants of Valsa canker pathogens revealed by comparative genomics.</title>
        <authorList>
            <person name="Yin Z."/>
            <person name="Huang L."/>
        </authorList>
    </citation>
    <scope>NUCLEOTIDE SEQUENCE [LARGE SCALE GENOMIC DNA]</scope>
    <source>
        <strain evidence="2 3">SXYLt</strain>
    </source>
</reference>
<protein>
    <submittedName>
        <fullName evidence="2">Uncharacterized protein</fullName>
    </submittedName>
</protein>
<dbReference type="AlphaFoldDB" id="A0A423XK96"/>
<gene>
    <name evidence="2" type="ORF">VPNG_02841</name>
</gene>
<feature type="compositionally biased region" description="Polar residues" evidence="1">
    <location>
        <begin position="37"/>
        <end position="50"/>
    </location>
</feature>
<dbReference type="Proteomes" id="UP000285146">
    <property type="component" value="Unassembled WGS sequence"/>
</dbReference>
<dbReference type="InParanoid" id="A0A423XK96"/>
<accession>A0A423XK96</accession>
<feature type="compositionally biased region" description="Basic and acidic residues" evidence="1">
    <location>
        <begin position="59"/>
        <end position="68"/>
    </location>
</feature>
<organism evidence="2 3">
    <name type="scientific">Cytospora leucostoma</name>
    <dbReference type="NCBI Taxonomy" id="1230097"/>
    <lineage>
        <taxon>Eukaryota</taxon>
        <taxon>Fungi</taxon>
        <taxon>Dikarya</taxon>
        <taxon>Ascomycota</taxon>
        <taxon>Pezizomycotina</taxon>
        <taxon>Sordariomycetes</taxon>
        <taxon>Sordariomycetidae</taxon>
        <taxon>Diaporthales</taxon>
        <taxon>Cytosporaceae</taxon>
        <taxon>Cytospora</taxon>
    </lineage>
</organism>
<proteinExistence type="predicted"/>
<dbReference type="EMBL" id="LKEB01000005">
    <property type="protein sequence ID" value="ROW16439.1"/>
    <property type="molecule type" value="Genomic_DNA"/>
</dbReference>
<comment type="caution">
    <text evidence="2">The sequence shown here is derived from an EMBL/GenBank/DDBJ whole genome shotgun (WGS) entry which is preliminary data.</text>
</comment>